<keyword evidence="2" id="KW-1185">Reference proteome</keyword>
<reference evidence="1 2" key="1">
    <citation type="submission" date="2019-02" db="EMBL/GenBank/DDBJ databases">
        <authorList>
            <person name="Zhang K.D."/>
            <person name="Akoto F."/>
            <person name="Faltine-Gonzalez D.Z."/>
            <person name="Kenna M.A."/>
            <person name="Korenberg J.B."/>
            <person name="Mageeney C.M."/>
            <person name="Mendello K.R."/>
            <person name="Pyfer L.M."/>
            <person name="Ramirez W.A."/>
            <person name="Reisner J.R."/>
            <person name="Thoonkuzhy M.J."/>
            <person name="Veliz C.A."/>
            <person name="Zuilkoski C.M."/>
            <person name="Ware V.C."/>
            <person name="Garlena R.A."/>
            <person name="Russell D.A."/>
            <person name="Pope W.H."/>
            <person name="Jacobs-Sera D."/>
            <person name="Hatfull G.F."/>
        </authorList>
    </citation>
    <scope>NUCLEOTIDE SEQUENCE [LARGE SCALE GENOMIC DNA]</scope>
</reference>
<evidence type="ECO:0000313" key="2">
    <source>
        <dbReference type="Proteomes" id="UP000293661"/>
    </source>
</evidence>
<dbReference type="RefSeq" id="YP_010052061.1">
    <property type="nucleotide sequence ID" value="NC_054451.1"/>
</dbReference>
<name>A0A481VTT4_9CAUD</name>
<dbReference type="KEGG" id="vg:64367873"/>
<organism evidence="1 2">
    <name type="scientific">Mycobacterium phage Kevin1</name>
    <dbReference type="NCBI Taxonomy" id="2530132"/>
    <lineage>
        <taxon>Viruses</taxon>
        <taxon>Duplodnaviria</taxon>
        <taxon>Heunggongvirae</taxon>
        <taxon>Uroviricota</taxon>
        <taxon>Caudoviricetes</taxon>
        <taxon>Nclasvirinae</taxon>
        <taxon>Charlievirus</taxon>
        <taxon>Charlievirus Kevin1</taxon>
    </lineage>
</organism>
<accession>A0A481VTT4</accession>
<dbReference type="EMBL" id="MK524500">
    <property type="protein sequence ID" value="QBI97302.1"/>
    <property type="molecule type" value="Genomic_DNA"/>
</dbReference>
<gene>
    <name evidence="1" type="primary">58</name>
    <name evidence="1" type="ORF">SEA_KEVIN1_58</name>
</gene>
<protein>
    <submittedName>
        <fullName evidence="1">Uncharacterized protein</fullName>
    </submittedName>
</protein>
<dbReference type="Proteomes" id="UP000293661">
    <property type="component" value="Segment"/>
</dbReference>
<dbReference type="GeneID" id="64367873"/>
<evidence type="ECO:0000313" key="1">
    <source>
        <dbReference type="EMBL" id="QBI97302.1"/>
    </source>
</evidence>
<sequence length="85" mass="9438">MTATDTTVEQLAFDLTLPSQPAMVEQVAVVFTAVGGRDKGMQVYHVHPDPEWYCADVAARQRRAGMTPDARVMRRIVTCTQWEGA</sequence>
<proteinExistence type="predicted"/>